<evidence type="ECO:0000256" key="4">
    <source>
        <dbReference type="ARBA" id="ARBA00023163"/>
    </source>
</evidence>
<dbReference type="EMBL" id="BSDO01000008">
    <property type="protein sequence ID" value="GLI24595.1"/>
    <property type="molecule type" value="Genomic_DNA"/>
</dbReference>
<dbReference type="GeneID" id="95765044"/>
<evidence type="ECO:0000256" key="7">
    <source>
        <dbReference type="SAM" id="SignalP"/>
    </source>
</evidence>
<feature type="domain" description="HTH lysR-type" evidence="8">
    <location>
        <begin position="5"/>
        <end position="62"/>
    </location>
</feature>
<evidence type="ECO:0000313" key="9">
    <source>
        <dbReference type="EMBL" id="GLI24595.1"/>
    </source>
</evidence>
<dbReference type="SUPFAM" id="SSF53850">
    <property type="entry name" value="Periplasmic binding protein-like II"/>
    <property type="match status" value="1"/>
</dbReference>
<evidence type="ECO:0000259" key="8">
    <source>
        <dbReference type="PROSITE" id="PS50931"/>
    </source>
</evidence>
<comment type="caution">
    <text evidence="9">The sequence shown here is derived from an EMBL/GenBank/DDBJ whole genome shotgun (WGS) entry which is preliminary data.</text>
</comment>
<dbReference type="EMBL" id="JAVDPY010000008">
    <property type="protein sequence ID" value="MDR6335727.1"/>
    <property type="molecule type" value="Genomic_DNA"/>
</dbReference>
<evidence type="ECO:0000256" key="3">
    <source>
        <dbReference type="ARBA" id="ARBA00023125"/>
    </source>
</evidence>
<dbReference type="Gene3D" id="3.40.190.290">
    <property type="match status" value="1"/>
</dbReference>
<dbReference type="SUPFAM" id="SSF46785">
    <property type="entry name" value="Winged helix' DNA-binding domain"/>
    <property type="match status" value="1"/>
</dbReference>
<dbReference type="PROSITE" id="PS50931">
    <property type="entry name" value="HTH_LYSR"/>
    <property type="match status" value="1"/>
</dbReference>
<dbReference type="Gene3D" id="1.10.10.10">
    <property type="entry name" value="Winged helix-like DNA-binding domain superfamily/Winged helix DNA-binding domain"/>
    <property type="match status" value="1"/>
</dbReference>
<evidence type="ECO:0000256" key="5">
    <source>
        <dbReference type="ARBA" id="ARBA00039279"/>
    </source>
</evidence>
<evidence type="ECO:0000313" key="11">
    <source>
        <dbReference type="Proteomes" id="UP001144397"/>
    </source>
</evidence>
<accession>A0A9W6CQH4</accession>
<comment type="similarity">
    <text evidence="1">Belongs to the LysR transcriptional regulatory family.</text>
</comment>
<dbReference type="GO" id="GO:0000976">
    <property type="term" value="F:transcription cis-regulatory region binding"/>
    <property type="evidence" value="ECO:0007669"/>
    <property type="project" value="TreeGrafter"/>
</dbReference>
<evidence type="ECO:0000256" key="6">
    <source>
        <dbReference type="ARBA" id="ARBA00043141"/>
    </source>
</evidence>
<dbReference type="Pfam" id="PF00126">
    <property type="entry name" value="HTH_1"/>
    <property type="match status" value="1"/>
</dbReference>
<evidence type="ECO:0000313" key="10">
    <source>
        <dbReference type="EMBL" id="MDR6335727.1"/>
    </source>
</evidence>
<dbReference type="RefSeq" id="WP_281809353.1">
    <property type="nucleotide sequence ID" value="NZ_BSDO01000008.1"/>
</dbReference>
<evidence type="ECO:0000256" key="2">
    <source>
        <dbReference type="ARBA" id="ARBA00023015"/>
    </source>
</evidence>
<evidence type="ECO:0000313" key="12">
    <source>
        <dbReference type="Proteomes" id="UP001245370"/>
    </source>
</evidence>
<dbReference type="InterPro" id="IPR005119">
    <property type="entry name" value="LysR_subst-bd"/>
</dbReference>
<dbReference type="InterPro" id="IPR036390">
    <property type="entry name" value="WH_DNA-bd_sf"/>
</dbReference>
<gene>
    <name evidence="9" type="primary">cbbR</name>
    <name evidence="10" type="ORF">GGQ86_004223</name>
    <name evidence="9" type="ORF">XFLAVUS301_42690</name>
</gene>
<proteinExistence type="inferred from homology"/>
<sequence length="333" mass="35986">MAPHWTLRQLRLVALAAASGSYAKAAQDMGLSPPSVTAQMKALEEDIGVPVFERVDGRLRPTAAGQELLSAQERIARALSEAERAIAALKSPERGSVVVGVVSTAKYFAPMALAAFRRRRPEIELRLIIGNREDIIRGIVSLDFDVAIMGRPPPALEAETRLIGDHPHIIVAPVDHPLFKRRKRITPADLTRESLLVREPGSGTRMLMERVFEEAGAPNPPIAMEIGSNETIKQSVMAGLGLAFISAHTVAAEVADGRLRVLEVEGLPVVRQWLAVRARDKRLLPAGQALMDFLEREGASFLPQMPGGEGGRCYLPEHVAGSAPPKAAARDPV</sequence>
<feature type="chain" id="PRO_5040889434" description="HTH-type transcriptional regulator CbbR" evidence="7">
    <location>
        <begin position="26"/>
        <end position="333"/>
    </location>
</feature>
<reference evidence="10 12" key="2">
    <citation type="submission" date="2023-07" db="EMBL/GenBank/DDBJ databases">
        <title>Genomic Encyclopedia of Type Strains, Phase IV (KMG-IV): sequencing the most valuable type-strain genomes for metagenomic binning, comparative biology and taxonomic classification.</title>
        <authorList>
            <person name="Goeker M."/>
        </authorList>
    </citation>
    <scope>NUCLEOTIDE SEQUENCE [LARGE SCALE GENOMIC DNA]</scope>
    <source>
        <strain evidence="10 12">DSM 338</strain>
    </source>
</reference>
<dbReference type="PANTHER" id="PTHR30126">
    <property type="entry name" value="HTH-TYPE TRANSCRIPTIONAL REGULATOR"/>
    <property type="match status" value="1"/>
</dbReference>
<dbReference type="GO" id="GO:0003700">
    <property type="term" value="F:DNA-binding transcription factor activity"/>
    <property type="evidence" value="ECO:0007669"/>
    <property type="project" value="InterPro"/>
</dbReference>
<name>A0A9W6CQH4_XANFL</name>
<dbReference type="InterPro" id="IPR000847">
    <property type="entry name" value="LysR_HTH_N"/>
</dbReference>
<keyword evidence="4" id="KW-0804">Transcription</keyword>
<protein>
    <recommendedName>
        <fullName evidence="5">HTH-type transcriptional regulator CbbR</fullName>
    </recommendedName>
    <alternativeName>
        <fullName evidence="6">RuBisCO operon transcriptional regulator</fullName>
    </alternativeName>
</protein>
<organism evidence="9 11">
    <name type="scientific">Xanthobacter flavus</name>
    <dbReference type="NCBI Taxonomy" id="281"/>
    <lineage>
        <taxon>Bacteria</taxon>
        <taxon>Pseudomonadati</taxon>
        <taxon>Pseudomonadota</taxon>
        <taxon>Alphaproteobacteria</taxon>
        <taxon>Hyphomicrobiales</taxon>
        <taxon>Xanthobacteraceae</taxon>
        <taxon>Xanthobacter</taxon>
    </lineage>
</organism>
<dbReference type="Pfam" id="PF03466">
    <property type="entry name" value="LysR_substrate"/>
    <property type="match status" value="1"/>
</dbReference>
<feature type="signal peptide" evidence="7">
    <location>
        <begin position="1"/>
        <end position="25"/>
    </location>
</feature>
<dbReference type="CDD" id="cd08419">
    <property type="entry name" value="PBP2_CbbR_RubisCO_like"/>
    <property type="match status" value="1"/>
</dbReference>
<keyword evidence="3 10" id="KW-0238">DNA-binding</keyword>
<dbReference type="PANTHER" id="PTHR30126:SF5">
    <property type="entry name" value="HTH-TYPE TRANSCRIPTIONAL ACTIVATOR CMPR"/>
    <property type="match status" value="1"/>
</dbReference>
<dbReference type="Proteomes" id="UP001245370">
    <property type="component" value="Unassembled WGS sequence"/>
</dbReference>
<keyword evidence="2" id="KW-0805">Transcription regulation</keyword>
<evidence type="ECO:0000256" key="1">
    <source>
        <dbReference type="ARBA" id="ARBA00009437"/>
    </source>
</evidence>
<dbReference type="InterPro" id="IPR036388">
    <property type="entry name" value="WH-like_DNA-bd_sf"/>
</dbReference>
<dbReference type="Proteomes" id="UP001144397">
    <property type="component" value="Unassembled WGS sequence"/>
</dbReference>
<keyword evidence="12" id="KW-1185">Reference proteome</keyword>
<dbReference type="AlphaFoldDB" id="A0A9W6CQH4"/>
<keyword evidence="7" id="KW-0732">Signal</keyword>
<reference evidence="9" key="1">
    <citation type="submission" date="2022-12" db="EMBL/GenBank/DDBJ databases">
        <title>Reference genome sequencing for broad-spectrum identification of bacterial and archaeal isolates by mass spectrometry.</title>
        <authorList>
            <person name="Sekiguchi Y."/>
            <person name="Tourlousse D.M."/>
        </authorList>
    </citation>
    <scope>NUCLEOTIDE SEQUENCE</scope>
    <source>
        <strain evidence="9">301</strain>
    </source>
</reference>